<proteinExistence type="predicted"/>
<feature type="region of interest" description="Disordered" evidence="1">
    <location>
        <begin position="141"/>
        <end position="167"/>
    </location>
</feature>
<dbReference type="EMBL" id="MVFC01000018">
    <property type="protein sequence ID" value="OON76464.1"/>
    <property type="molecule type" value="Genomic_DNA"/>
</dbReference>
<dbReference type="Proteomes" id="UP000190539">
    <property type="component" value="Unassembled WGS sequence"/>
</dbReference>
<organism evidence="2 3">
    <name type="scientific">Streptomyces tsukubensis</name>
    <dbReference type="NCBI Taxonomy" id="83656"/>
    <lineage>
        <taxon>Bacteria</taxon>
        <taxon>Bacillati</taxon>
        <taxon>Actinomycetota</taxon>
        <taxon>Actinomycetes</taxon>
        <taxon>Kitasatosporales</taxon>
        <taxon>Streptomycetaceae</taxon>
        <taxon>Streptomyces</taxon>
    </lineage>
</organism>
<evidence type="ECO:0000313" key="2">
    <source>
        <dbReference type="EMBL" id="OON76464.1"/>
    </source>
</evidence>
<protein>
    <submittedName>
        <fullName evidence="2">Uncharacterized protein</fullName>
    </submittedName>
</protein>
<name>A0A1V4A621_9ACTN</name>
<evidence type="ECO:0000313" key="3">
    <source>
        <dbReference type="Proteomes" id="UP000190539"/>
    </source>
</evidence>
<accession>A0A1V4A621</accession>
<dbReference type="AlphaFoldDB" id="A0A1V4A621"/>
<gene>
    <name evidence="2" type="ORF">B1H18_21270</name>
</gene>
<comment type="caution">
    <text evidence="2">The sequence shown here is derived from an EMBL/GenBank/DDBJ whole genome shotgun (WGS) entry which is preliminary data.</text>
</comment>
<keyword evidence="3" id="KW-1185">Reference proteome</keyword>
<evidence type="ECO:0000256" key="1">
    <source>
        <dbReference type="SAM" id="MobiDB-lite"/>
    </source>
</evidence>
<sequence>MTSAACRLTACGVRRAACGVRRAACGVRRAACGVRRAAMISGGTQTGWLACRRDGRPCAPYGAWAHGTGERRYKGGGTVTVFWTGVVRNRGARLVLSGCGLARRTARRWGDGLLRAGRWRAVRRARRQCWRAVRRVTGQVEAPRRSRVRSGTRGGARRTAPRCRSTE</sequence>
<feature type="compositionally biased region" description="Basic residues" evidence="1">
    <location>
        <begin position="145"/>
        <end position="161"/>
    </location>
</feature>
<reference evidence="2 3" key="1">
    <citation type="submission" date="2017-02" db="EMBL/GenBank/DDBJ databases">
        <title>Draft Genome Sequence of Streptomyces tsukubaensis F601, a Producer of the immunosuppressant tacrolimus FK506.</title>
        <authorList>
            <person name="Zong G."/>
            <person name="Zhong C."/>
            <person name="Fu J."/>
            <person name="Qin R."/>
            <person name="Cao G."/>
        </authorList>
    </citation>
    <scope>NUCLEOTIDE SEQUENCE [LARGE SCALE GENOMIC DNA]</scope>
    <source>
        <strain evidence="2 3">F601</strain>
    </source>
</reference>